<feature type="compositionally biased region" description="Polar residues" evidence="1">
    <location>
        <begin position="23"/>
        <end position="33"/>
    </location>
</feature>
<feature type="region of interest" description="Disordered" evidence="1">
    <location>
        <begin position="293"/>
        <end position="314"/>
    </location>
</feature>
<dbReference type="Proteomes" id="UP000612746">
    <property type="component" value="Unassembled WGS sequence"/>
</dbReference>
<proteinExistence type="predicted"/>
<dbReference type="OrthoDB" id="2402378at2759"/>
<feature type="domain" description="Rad60/SUMO-like" evidence="2">
    <location>
        <begin position="348"/>
        <end position="397"/>
    </location>
</feature>
<feature type="compositionally biased region" description="Basic and acidic residues" evidence="1">
    <location>
        <begin position="293"/>
        <end position="310"/>
    </location>
</feature>
<comment type="caution">
    <text evidence="3">The sequence shown here is derived from an EMBL/GenBank/DDBJ whole genome shotgun (WGS) entry which is preliminary data.</text>
</comment>
<dbReference type="EMBL" id="JAEPRA010000003">
    <property type="protein sequence ID" value="KAG2187812.1"/>
    <property type="molecule type" value="Genomic_DNA"/>
</dbReference>
<dbReference type="InterPro" id="IPR022617">
    <property type="entry name" value="Rad60/SUMO-like_dom"/>
</dbReference>
<organism evidence="3 4">
    <name type="scientific">Umbelopsis vinacea</name>
    <dbReference type="NCBI Taxonomy" id="44442"/>
    <lineage>
        <taxon>Eukaryota</taxon>
        <taxon>Fungi</taxon>
        <taxon>Fungi incertae sedis</taxon>
        <taxon>Mucoromycota</taxon>
        <taxon>Mucoromycotina</taxon>
        <taxon>Umbelopsidomycetes</taxon>
        <taxon>Umbelopsidales</taxon>
        <taxon>Umbelopsidaceae</taxon>
        <taxon>Umbelopsis</taxon>
    </lineage>
</organism>
<evidence type="ECO:0000313" key="4">
    <source>
        <dbReference type="Proteomes" id="UP000612746"/>
    </source>
</evidence>
<evidence type="ECO:0000259" key="2">
    <source>
        <dbReference type="Pfam" id="PF11976"/>
    </source>
</evidence>
<sequence>MSDFDITTFRSKSKKTGKKTLRRNPSSVATSFTKYLEKRKELGLDDSDEDAEEVDVKRKSQKFSETSHPSEPEPTEKTQSSGETARSAEGPTVVMAAASIETEKNAFIILDSDDDDQPAKAPPAAVKSPVETAHETSMVEKPKEIESQKEPSSLSLLDDFDDLDPDLASSLMESPPDRSLQETSIHQLPANKIALKFQMRLYPVIETPLAPDLQVLIKVLKVYVLDRDTLEQAFNAFVRHKKLEGSNLVFIYNNAKVWPIATPVNLGMQVEDVNNIGMYRSLDGKQYRQAELESEKQSRQERLAQMRPEEELSDDEIEIQGGSTQPPEEDNGLFLKIRVCPSHSDPIQTTTIGALLKHYRSLNNLGDIPVKLMWDDDVLAESQQVQDTDLEDEDMISATW</sequence>
<evidence type="ECO:0000313" key="3">
    <source>
        <dbReference type="EMBL" id="KAG2187812.1"/>
    </source>
</evidence>
<dbReference type="AlphaFoldDB" id="A0A8H7Q870"/>
<keyword evidence="4" id="KW-1185">Reference proteome</keyword>
<feature type="region of interest" description="Disordered" evidence="1">
    <location>
        <begin position="113"/>
        <end position="159"/>
    </location>
</feature>
<name>A0A8H7Q870_9FUNG</name>
<feature type="compositionally biased region" description="Basic and acidic residues" evidence="1">
    <location>
        <begin position="132"/>
        <end position="149"/>
    </location>
</feature>
<evidence type="ECO:0000256" key="1">
    <source>
        <dbReference type="SAM" id="MobiDB-lite"/>
    </source>
</evidence>
<accession>A0A8H7Q870</accession>
<feature type="compositionally biased region" description="Acidic residues" evidence="1">
    <location>
        <begin position="44"/>
        <end position="53"/>
    </location>
</feature>
<feature type="compositionally biased region" description="Basic residues" evidence="1">
    <location>
        <begin position="11"/>
        <end position="22"/>
    </location>
</feature>
<protein>
    <recommendedName>
        <fullName evidence="2">Rad60/SUMO-like domain-containing protein</fullName>
    </recommendedName>
</protein>
<gene>
    <name evidence="3" type="ORF">INT44_005502</name>
</gene>
<dbReference type="Pfam" id="PF11976">
    <property type="entry name" value="Rad60-SLD"/>
    <property type="match status" value="1"/>
</dbReference>
<dbReference type="Gene3D" id="3.10.20.90">
    <property type="entry name" value="Phosphatidylinositol 3-kinase Catalytic Subunit, Chain A, domain 1"/>
    <property type="match status" value="2"/>
</dbReference>
<feature type="region of interest" description="Disordered" evidence="1">
    <location>
        <begin position="1"/>
        <end position="98"/>
    </location>
</feature>
<reference evidence="3" key="1">
    <citation type="submission" date="2020-12" db="EMBL/GenBank/DDBJ databases">
        <title>Metabolic potential, ecology and presence of endohyphal bacteria is reflected in genomic diversity of Mucoromycotina.</title>
        <authorList>
            <person name="Muszewska A."/>
            <person name="Okrasinska A."/>
            <person name="Steczkiewicz K."/>
            <person name="Drgas O."/>
            <person name="Orlowska M."/>
            <person name="Perlinska-Lenart U."/>
            <person name="Aleksandrzak-Piekarczyk T."/>
            <person name="Szatraj K."/>
            <person name="Zielenkiewicz U."/>
            <person name="Pilsyk S."/>
            <person name="Malc E."/>
            <person name="Mieczkowski P."/>
            <person name="Kruszewska J.S."/>
            <person name="Biernat P."/>
            <person name="Pawlowska J."/>
        </authorList>
    </citation>
    <scope>NUCLEOTIDE SEQUENCE</scope>
    <source>
        <strain evidence="3">WA0000051536</strain>
    </source>
</reference>